<evidence type="ECO:0000256" key="1">
    <source>
        <dbReference type="ARBA" id="ARBA00004167"/>
    </source>
</evidence>
<dbReference type="PANTHER" id="PTHR24282">
    <property type="entry name" value="CYTOCHROME P450 FAMILY MEMBER"/>
    <property type="match status" value="1"/>
</dbReference>
<keyword evidence="8 11" id="KW-0408">Iron</keyword>
<evidence type="ECO:0000256" key="3">
    <source>
        <dbReference type="ARBA" id="ARBA00022617"/>
    </source>
</evidence>
<dbReference type="Gene3D" id="1.10.630.10">
    <property type="entry name" value="Cytochrome P450"/>
    <property type="match status" value="2"/>
</dbReference>
<evidence type="ECO:0000256" key="6">
    <source>
        <dbReference type="ARBA" id="ARBA00022989"/>
    </source>
</evidence>
<dbReference type="GO" id="GO:0004497">
    <property type="term" value="F:monooxygenase activity"/>
    <property type="evidence" value="ECO:0007669"/>
    <property type="project" value="UniProtKB-KW"/>
</dbReference>
<comment type="caution">
    <text evidence="13">The sequence shown here is derived from an EMBL/GenBank/DDBJ whole genome shotgun (WGS) entry which is preliminary data.</text>
</comment>
<comment type="subcellular location">
    <subcellularLocation>
        <location evidence="1">Membrane</location>
        <topology evidence="1">Single-pass membrane protein</topology>
    </subcellularLocation>
</comment>
<accession>A0AAD7LQP2</accession>
<dbReference type="AlphaFoldDB" id="A0AAD7LQP2"/>
<reference evidence="13" key="1">
    <citation type="journal article" date="2023" name="Science">
        <title>Elucidation of the pathway for biosynthesis of saponin adjuvants from the soapbark tree.</title>
        <authorList>
            <person name="Reed J."/>
            <person name="Orme A."/>
            <person name="El-Demerdash A."/>
            <person name="Owen C."/>
            <person name="Martin L.B.B."/>
            <person name="Misra R.C."/>
            <person name="Kikuchi S."/>
            <person name="Rejzek M."/>
            <person name="Martin A.C."/>
            <person name="Harkess A."/>
            <person name="Leebens-Mack J."/>
            <person name="Louveau T."/>
            <person name="Stephenson M.J."/>
            <person name="Osbourn A."/>
        </authorList>
    </citation>
    <scope>NUCLEOTIDE SEQUENCE</scope>
    <source>
        <strain evidence="13">S10</strain>
    </source>
</reference>
<dbReference type="Pfam" id="PF00067">
    <property type="entry name" value="p450"/>
    <property type="match status" value="2"/>
</dbReference>
<dbReference type="GO" id="GO:0005506">
    <property type="term" value="F:iron ion binding"/>
    <property type="evidence" value="ECO:0007669"/>
    <property type="project" value="InterPro"/>
</dbReference>
<dbReference type="InterPro" id="IPR002401">
    <property type="entry name" value="Cyt_P450_E_grp-I"/>
</dbReference>
<dbReference type="GO" id="GO:0016020">
    <property type="term" value="C:membrane"/>
    <property type="evidence" value="ECO:0007669"/>
    <property type="project" value="UniProtKB-SubCell"/>
</dbReference>
<dbReference type="Proteomes" id="UP001163823">
    <property type="component" value="Chromosome 7"/>
</dbReference>
<evidence type="ECO:0000256" key="11">
    <source>
        <dbReference type="PIRSR" id="PIRSR602401-1"/>
    </source>
</evidence>
<dbReference type="EMBL" id="JARAOO010000007">
    <property type="protein sequence ID" value="KAJ7961711.1"/>
    <property type="molecule type" value="Genomic_DNA"/>
</dbReference>
<keyword evidence="10 12" id="KW-0472">Membrane</keyword>
<evidence type="ECO:0000313" key="14">
    <source>
        <dbReference type="Proteomes" id="UP001163823"/>
    </source>
</evidence>
<dbReference type="GO" id="GO:0020037">
    <property type="term" value="F:heme binding"/>
    <property type="evidence" value="ECO:0007669"/>
    <property type="project" value="InterPro"/>
</dbReference>
<feature type="binding site" description="axial binding residue" evidence="11">
    <location>
        <position position="442"/>
    </location>
    <ligand>
        <name>heme</name>
        <dbReference type="ChEBI" id="CHEBI:30413"/>
    </ligand>
    <ligandPart>
        <name>Fe</name>
        <dbReference type="ChEBI" id="CHEBI:18248"/>
    </ligandPart>
</feature>
<dbReference type="SUPFAM" id="SSF48264">
    <property type="entry name" value="Cytochrome P450"/>
    <property type="match status" value="1"/>
</dbReference>
<dbReference type="InterPro" id="IPR036396">
    <property type="entry name" value="Cyt_P450_sf"/>
</dbReference>
<keyword evidence="3 11" id="KW-0349">Heme</keyword>
<evidence type="ECO:0000256" key="5">
    <source>
        <dbReference type="ARBA" id="ARBA00022723"/>
    </source>
</evidence>
<evidence type="ECO:0000256" key="7">
    <source>
        <dbReference type="ARBA" id="ARBA00023002"/>
    </source>
</evidence>
<keyword evidence="5 11" id="KW-0479">Metal-binding</keyword>
<dbReference type="PRINTS" id="PR00463">
    <property type="entry name" value="EP450I"/>
</dbReference>
<keyword evidence="6 12" id="KW-1133">Transmembrane helix</keyword>
<evidence type="ECO:0000256" key="10">
    <source>
        <dbReference type="ARBA" id="ARBA00023136"/>
    </source>
</evidence>
<feature type="transmembrane region" description="Helical" evidence="12">
    <location>
        <begin position="6"/>
        <end position="30"/>
    </location>
</feature>
<evidence type="ECO:0000256" key="9">
    <source>
        <dbReference type="ARBA" id="ARBA00023033"/>
    </source>
</evidence>
<evidence type="ECO:0000256" key="2">
    <source>
        <dbReference type="ARBA" id="ARBA00010617"/>
    </source>
</evidence>
<proteinExistence type="inferred from homology"/>
<keyword evidence="14" id="KW-1185">Reference proteome</keyword>
<evidence type="ECO:0000256" key="12">
    <source>
        <dbReference type="SAM" id="Phobius"/>
    </source>
</evidence>
<keyword evidence="4 12" id="KW-0812">Transmembrane</keyword>
<evidence type="ECO:0000313" key="13">
    <source>
        <dbReference type="EMBL" id="KAJ7961711.1"/>
    </source>
</evidence>
<protein>
    <submittedName>
        <fullName evidence="13">Cytochrome P450</fullName>
    </submittedName>
</protein>
<keyword evidence="7" id="KW-0560">Oxidoreductase</keyword>
<dbReference type="PANTHER" id="PTHR24282:SF255">
    <property type="entry name" value="CYTOCHROME P450 72A11-RELATED"/>
    <property type="match status" value="1"/>
</dbReference>
<name>A0AAD7LQP2_QUISA</name>
<dbReference type="InterPro" id="IPR001128">
    <property type="entry name" value="Cyt_P450"/>
</dbReference>
<gene>
    <name evidence="13" type="ORF">O6P43_017025</name>
</gene>
<keyword evidence="9" id="KW-0503">Monooxygenase</keyword>
<organism evidence="13 14">
    <name type="scientific">Quillaja saponaria</name>
    <name type="common">Soap bark tree</name>
    <dbReference type="NCBI Taxonomy" id="32244"/>
    <lineage>
        <taxon>Eukaryota</taxon>
        <taxon>Viridiplantae</taxon>
        <taxon>Streptophyta</taxon>
        <taxon>Embryophyta</taxon>
        <taxon>Tracheophyta</taxon>
        <taxon>Spermatophyta</taxon>
        <taxon>Magnoliopsida</taxon>
        <taxon>eudicotyledons</taxon>
        <taxon>Gunneridae</taxon>
        <taxon>Pentapetalae</taxon>
        <taxon>rosids</taxon>
        <taxon>fabids</taxon>
        <taxon>Fabales</taxon>
        <taxon>Quillajaceae</taxon>
        <taxon>Quillaja</taxon>
    </lineage>
</organism>
<comment type="cofactor">
    <cofactor evidence="11">
        <name>heme</name>
        <dbReference type="ChEBI" id="CHEBI:30413"/>
    </cofactor>
</comment>
<sequence>MEISLAKIAIFIVLITILRLGWIILNWVWIRPKRLEKCLREQGLQGNSYKLLFGDLKQILKMKDQARSKPINVAGDILPRVIPFHHQMVENYGKNCLMWIGPTPMVIVMNPEEIKDIFNNLNDFQKTPKSPFAKFLMTGLLEHEGEKWTKHRKIMNPAFRLEKLKQMVPAFYDCCSQMIDEWKTLVTKEGSCELDVWPYLFNMSGYVISQAAFGSSFEEGRRIFRLQNEQAKYTVKLLFSVYIPGWRFLPTKMNKRMKEIENEVRVILKGIINKREKAMKEGEVTKDDLLGLLMESNYREIQEHGNNQKVGLSIEEIIEECKLFYFAGQETTAALLYLGDNKPDYDGLNRLKIVTMILYEVLRLYPPGFVIHRAVKKDTKLGNLVLPAGTQLCLPTILLQHAQEFWGEDSKEFKPERFSEGVSKATMGRITFFPFTGGPRICIGQNFGLIEAKMTIALILQNFRFDLSPSYTHAPFSVITLQPQFGAHIILNKL</sequence>
<comment type="similarity">
    <text evidence="2">Belongs to the cytochrome P450 family.</text>
</comment>
<evidence type="ECO:0000256" key="8">
    <source>
        <dbReference type="ARBA" id="ARBA00023004"/>
    </source>
</evidence>
<dbReference type="InterPro" id="IPR050665">
    <property type="entry name" value="Cytochrome_P450_Monooxygen"/>
</dbReference>
<evidence type="ECO:0000256" key="4">
    <source>
        <dbReference type="ARBA" id="ARBA00022692"/>
    </source>
</evidence>
<dbReference type="GO" id="GO:0016705">
    <property type="term" value="F:oxidoreductase activity, acting on paired donors, with incorporation or reduction of molecular oxygen"/>
    <property type="evidence" value="ECO:0007669"/>
    <property type="project" value="InterPro"/>
</dbReference>
<dbReference type="KEGG" id="qsa:O6P43_017025"/>